<keyword evidence="4" id="KW-1185">Reference proteome</keyword>
<protein>
    <submittedName>
        <fullName evidence="3">Fumarylacetoacetate hydrolase</fullName>
    </submittedName>
</protein>
<feature type="domain" description="Fumarylacetoacetase-like C-terminal" evidence="1">
    <location>
        <begin position="83"/>
        <end position="324"/>
    </location>
</feature>
<dbReference type="InterPro" id="IPR036663">
    <property type="entry name" value="Fumarylacetoacetase_C_sf"/>
</dbReference>
<dbReference type="Proteomes" id="UP000054761">
    <property type="component" value="Unassembled WGS sequence"/>
</dbReference>
<feature type="domain" description="Fumarylacetoacetase N-terminal" evidence="2">
    <location>
        <begin position="1"/>
        <end position="79"/>
    </location>
</feature>
<dbReference type="Pfam" id="PF18288">
    <property type="entry name" value="FAA_hydro_N_2"/>
    <property type="match status" value="1"/>
</dbReference>
<keyword evidence="3" id="KW-0378">Hydrolase</keyword>
<dbReference type="Pfam" id="PF01557">
    <property type="entry name" value="FAA_hydrolase"/>
    <property type="match status" value="1"/>
</dbReference>
<dbReference type="OrthoDB" id="9775905at2"/>
<dbReference type="AlphaFoldDB" id="A0A0W0V4D7"/>
<dbReference type="EMBL" id="LNYH01000147">
    <property type="protein sequence ID" value="KTD14978.1"/>
    <property type="molecule type" value="Genomic_DNA"/>
</dbReference>
<proteinExistence type="predicted"/>
<comment type="caution">
    <text evidence="3">The sequence shown here is derived from an EMBL/GenBank/DDBJ whole genome shotgun (WGS) entry which is preliminary data.</text>
</comment>
<evidence type="ECO:0000313" key="4">
    <source>
        <dbReference type="Proteomes" id="UP000054761"/>
    </source>
</evidence>
<dbReference type="InterPro" id="IPR041072">
    <property type="entry name" value="FAA_hydro_N"/>
</dbReference>
<dbReference type="InterPro" id="IPR011234">
    <property type="entry name" value="Fumarylacetoacetase-like_C"/>
</dbReference>
<dbReference type="Gene3D" id="3.90.850.10">
    <property type="entry name" value="Fumarylacetoacetase-like, C-terminal domain"/>
    <property type="match status" value="1"/>
</dbReference>
<organism evidence="3 4">
    <name type="scientific">Legionella israelensis</name>
    <dbReference type="NCBI Taxonomy" id="454"/>
    <lineage>
        <taxon>Bacteria</taxon>
        <taxon>Pseudomonadati</taxon>
        <taxon>Pseudomonadota</taxon>
        <taxon>Gammaproteobacteria</taxon>
        <taxon>Legionellales</taxon>
        <taxon>Legionellaceae</taxon>
        <taxon>Legionella</taxon>
    </lineage>
</organism>
<name>A0A0W0V4D7_9GAMM</name>
<dbReference type="GO" id="GO:0016787">
    <property type="term" value="F:hydrolase activity"/>
    <property type="evidence" value="ECO:0007669"/>
    <property type="project" value="UniProtKB-KW"/>
</dbReference>
<dbReference type="RefSeq" id="WP_058502613.1">
    <property type="nucleotide sequence ID" value="NZ_CAAAJA010000002.1"/>
</dbReference>
<dbReference type="PANTHER" id="PTHR43211:SF1">
    <property type="entry name" value="BLL6422 PROTEIN"/>
    <property type="match status" value="1"/>
</dbReference>
<gene>
    <name evidence="3" type="ORF">Lisr_2323</name>
</gene>
<evidence type="ECO:0000259" key="1">
    <source>
        <dbReference type="Pfam" id="PF01557"/>
    </source>
</evidence>
<dbReference type="PANTHER" id="PTHR43211">
    <property type="entry name" value="FUMARYLACETOACETATE HYDROLASE"/>
    <property type="match status" value="1"/>
</dbReference>
<accession>A0A0W0V4D7</accession>
<dbReference type="SUPFAM" id="SSF56529">
    <property type="entry name" value="FAH"/>
    <property type="match status" value="1"/>
</dbReference>
<dbReference type="STRING" id="454.Lisr_2323"/>
<reference evidence="3 4" key="1">
    <citation type="submission" date="2015-11" db="EMBL/GenBank/DDBJ databases">
        <title>Genomic analysis of 38 Legionella species identifies large and diverse effector repertoires.</title>
        <authorList>
            <person name="Burstein D."/>
            <person name="Amaro F."/>
            <person name="Zusman T."/>
            <person name="Lifshitz Z."/>
            <person name="Cohen O."/>
            <person name="Gilbert J.A."/>
            <person name="Pupko T."/>
            <person name="Shuman H.A."/>
            <person name="Segal G."/>
        </authorList>
    </citation>
    <scope>NUCLEOTIDE SEQUENCE [LARGE SCALE GENOMIC DNA]</scope>
    <source>
        <strain evidence="3 4">Bercovier 4</strain>
    </source>
</reference>
<sequence>MKLASLKSISSRDGELCVVNRALTIAVRVPQIAPHLQYALEHWQTCEPALQEVYQQLNDNLIEEHFPFKVEQMASPLPRAYQWADGSAYVNHVELVRRARGAEMPENFWTDPLMYQGGSDGFIGPGDPISVRDESYGIDFEAEIAVVTDDVPMAIDEEAAIGHIKLIMLVNDVSLRHLIPAEIAKGFGFFQSKPASSFSPVAVTPDELGLHWDGYRVHLPLLSHLNEELFGQPNAGQDMTFSFPQLIKHAAKTRSLAAGTIIGSGTVSNVDRSKGSSCIAERRMLEIIEYGQPKTEFMRFGDKIRIEMLDEQGNSIFGAIDQQVEYYPVEKS</sequence>
<dbReference type="PATRIC" id="fig|454.4.peg.2539"/>
<evidence type="ECO:0000259" key="2">
    <source>
        <dbReference type="Pfam" id="PF18288"/>
    </source>
</evidence>
<evidence type="ECO:0000313" key="3">
    <source>
        <dbReference type="EMBL" id="KTD14978.1"/>
    </source>
</evidence>